<evidence type="ECO:0000313" key="1">
    <source>
        <dbReference type="EMBL" id="PNT62723.1"/>
    </source>
</evidence>
<organism evidence="1">
    <name type="scientific">Brachypodium distachyon</name>
    <name type="common">Purple false brome</name>
    <name type="synonym">Trachynia distachya</name>
    <dbReference type="NCBI Taxonomy" id="15368"/>
    <lineage>
        <taxon>Eukaryota</taxon>
        <taxon>Viridiplantae</taxon>
        <taxon>Streptophyta</taxon>
        <taxon>Embryophyta</taxon>
        <taxon>Tracheophyta</taxon>
        <taxon>Spermatophyta</taxon>
        <taxon>Magnoliopsida</taxon>
        <taxon>Liliopsida</taxon>
        <taxon>Poales</taxon>
        <taxon>Poaceae</taxon>
        <taxon>BOP clade</taxon>
        <taxon>Pooideae</taxon>
        <taxon>Stipodae</taxon>
        <taxon>Brachypodieae</taxon>
        <taxon>Brachypodium</taxon>
    </lineage>
</organism>
<dbReference type="InParanoid" id="A0A2K2CL19"/>
<keyword evidence="3" id="KW-1185">Reference proteome</keyword>
<reference evidence="2" key="3">
    <citation type="submission" date="2018-08" db="UniProtKB">
        <authorList>
            <consortium name="EnsemblPlants"/>
        </authorList>
    </citation>
    <scope>IDENTIFICATION</scope>
    <source>
        <strain evidence="2">cv. Bd21</strain>
    </source>
</reference>
<sequence length="94" mass="11033">MLQYHTDTILMQSSSNLLPSISRGSRKIHSSHNLEYCNTNRHDLRECQSPWVEKDYIFPAQKIRDKRRAGAGRQRMINLRGEGVRKRKPLREGI</sequence>
<evidence type="ECO:0000313" key="3">
    <source>
        <dbReference type="Proteomes" id="UP000008810"/>
    </source>
</evidence>
<accession>A0A2K2CL19</accession>
<dbReference type="AlphaFoldDB" id="A0A2K2CL19"/>
<protein>
    <submittedName>
        <fullName evidence="1 2">Uncharacterized protein</fullName>
    </submittedName>
</protein>
<dbReference type="EMBL" id="CM000883">
    <property type="protein sequence ID" value="PNT62723.1"/>
    <property type="molecule type" value="Genomic_DNA"/>
</dbReference>
<proteinExistence type="predicted"/>
<dbReference type="Proteomes" id="UP000008810">
    <property type="component" value="Chromosome 4"/>
</dbReference>
<evidence type="ECO:0000313" key="2">
    <source>
        <dbReference type="EnsemblPlants" id="PNT62723"/>
    </source>
</evidence>
<reference evidence="1" key="2">
    <citation type="submission" date="2017-06" db="EMBL/GenBank/DDBJ databases">
        <title>WGS assembly of Brachypodium distachyon.</title>
        <authorList>
            <consortium name="The International Brachypodium Initiative"/>
            <person name="Lucas S."/>
            <person name="Harmon-Smith M."/>
            <person name="Lail K."/>
            <person name="Tice H."/>
            <person name="Grimwood J."/>
            <person name="Bruce D."/>
            <person name="Barry K."/>
            <person name="Shu S."/>
            <person name="Lindquist E."/>
            <person name="Wang M."/>
            <person name="Pitluck S."/>
            <person name="Vogel J.P."/>
            <person name="Garvin D.F."/>
            <person name="Mockler T.C."/>
            <person name="Schmutz J."/>
            <person name="Rokhsar D."/>
            <person name="Bevan M.W."/>
        </authorList>
    </citation>
    <scope>NUCLEOTIDE SEQUENCE</scope>
    <source>
        <strain evidence="1">Bd21</strain>
    </source>
</reference>
<gene>
    <name evidence="1" type="ORF">BRADI_4g07568v3</name>
</gene>
<reference evidence="1 2" key="1">
    <citation type="journal article" date="2010" name="Nature">
        <title>Genome sequencing and analysis of the model grass Brachypodium distachyon.</title>
        <authorList>
            <consortium name="International Brachypodium Initiative"/>
        </authorList>
    </citation>
    <scope>NUCLEOTIDE SEQUENCE [LARGE SCALE GENOMIC DNA]</scope>
    <source>
        <strain evidence="1 2">Bd21</strain>
    </source>
</reference>
<dbReference type="Gramene" id="PNT62723">
    <property type="protein sequence ID" value="PNT62723"/>
    <property type="gene ID" value="BRADI_4g07568v3"/>
</dbReference>
<name>A0A2K2CL19_BRADI</name>
<dbReference type="EnsemblPlants" id="PNT62723">
    <property type="protein sequence ID" value="PNT62723"/>
    <property type="gene ID" value="BRADI_4g07568v3"/>
</dbReference>